<dbReference type="SUPFAM" id="SSF57667">
    <property type="entry name" value="beta-beta-alpha zinc fingers"/>
    <property type="match status" value="1"/>
</dbReference>
<keyword evidence="4" id="KW-0677">Repeat</keyword>
<comment type="subcellular location">
    <subcellularLocation>
        <location evidence="1">Nucleus</location>
    </subcellularLocation>
</comment>
<keyword evidence="7" id="KW-0539">Nucleus</keyword>
<dbReference type="PANTHER" id="PTHR14196">
    <property type="entry name" value="ODD-SKIPPED - RELATED"/>
    <property type="match status" value="1"/>
</dbReference>
<comment type="similarity">
    <text evidence="2">Belongs to the krueppel C2H2-type zinc-finger protein family.</text>
</comment>
<evidence type="ECO:0000313" key="11">
    <source>
        <dbReference type="EMBL" id="NXF91521.1"/>
    </source>
</evidence>
<gene>
    <name evidence="11" type="primary">Znf787_3</name>
    <name evidence="11" type="ORF">EUBBOU_R07425</name>
</gene>
<evidence type="ECO:0000256" key="9">
    <source>
        <dbReference type="SAM" id="MobiDB-lite"/>
    </source>
</evidence>
<name>A0A7K8XJT3_9PICI</name>
<dbReference type="GO" id="GO:0008270">
    <property type="term" value="F:zinc ion binding"/>
    <property type="evidence" value="ECO:0007669"/>
    <property type="project" value="UniProtKB-KW"/>
</dbReference>
<keyword evidence="12" id="KW-1185">Reference proteome</keyword>
<evidence type="ECO:0000256" key="4">
    <source>
        <dbReference type="ARBA" id="ARBA00022737"/>
    </source>
</evidence>
<dbReference type="GO" id="GO:0005634">
    <property type="term" value="C:nucleus"/>
    <property type="evidence" value="ECO:0007669"/>
    <property type="project" value="UniProtKB-SubCell"/>
</dbReference>
<sequence length="56" mass="6268">SFTQSSSLSQHRRVHTGEKPYTCSDCGKNFTYSSALTQHRLLHTGEKPYTCSDCGK</sequence>
<dbReference type="InterPro" id="IPR050717">
    <property type="entry name" value="C2H2-ZF_Transcription_Reg"/>
</dbReference>
<evidence type="ECO:0000313" key="12">
    <source>
        <dbReference type="Proteomes" id="UP000583613"/>
    </source>
</evidence>
<keyword evidence="3" id="KW-0479">Metal-binding</keyword>
<dbReference type="PROSITE" id="PS00028">
    <property type="entry name" value="ZINC_FINGER_C2H2_1"/>
    <property type="match status" value="1"/>
</dbReference>
<comment type="caution">
    <text evidence="11">The sequence shown here is derived from an EMBL/GenBank/DDBJ whole genome shotgun (WGS) entry which is preliminary data.</text>
</comment>
<dbReference type="EMBL" id="VWZE01013053">
    <property type="protein sequence ID" value="NXF91521.1"/>
    <property type="molecule type" value="Genomic_DNA"/>
</dbReference>
<dbReference type="PROSITE" id="PS50157">
    <property type="entry name" value="ZINC_FINGER_C2H2_2"/>
    <property type="match status" value="2"/>
</dbReference>
<dbReference type="GO" id="GO:0000981">
    <property type="term" value="F:DNA-binding transcription factor activity, RNA polymerase II-specific"/>
    <property type="evidence" value="ECO:0007669"/>
    <property type="project" value="TreeGrafter"/>
</dbReference>
<keyword evidence="6" id="KW-0862">Zinc</keyword>
<reference evidence="11 12" key="1">
    <citation type="submission" date="2019-09" db="EMBL/GenBank/DDBJ databases">
        <title>Bird 10,000 Genomes (B10K) Project - Family phase.</title>
        <authorList>
            <person name="Zhang G."/>
        </authorList>
    </citation>
    <scope>NUCLEOTIDE SEQUENCE [LARGE SCALE GENOMIC DNA]</scope>
    <source>
        <strain evidence="11">B10K-DU-001-04</strain>
        <tissue evidence="11">Muscle</tissue>
    </source>
</reference>
<evidence type="ECO:0000256" key="1">
    <source>
        <dbReference type="ARBA" id="ARBA00004123"/>
    </source>
</evidence>
<dbReference type="Gene3D" id="3.30.160.60">
    <property type="entry name" value="Classic Zinc Finger"/>
    <property type="match status" value="3"/>
</dbReference>
<evidence type="ECO:0000259" key="10">
    <source>
        <dbReference type="PROSITE" id="PS50157"/>
    </source>
</evidence>
<dbReference type="Proteomes" id="UP000583613">
    <property type="component" value="Unassembled WGS sequence"/>
</dbReference>
<keyword evidence="5 8" id="KW-0863">Zinc-finger</keyword>
<proteinExistence type="inferred from homology"/>
<dbReference type="InterPro" id="IPR013087">
    <property type="entry name" value="Znf_C2H2_type"/>
</dbReference>
<feature type="domain" description="C2H2-type" evidence="10">
    <location>
        <begin position="1"/>
        <end position="20"/>
    </location>
</feature>
<accession>A0A7K8XJT3</accession>
<dbReference type="AlphaFoldDB" id="A0A7K8XJT3"/>
<feature type="non-terminal residue" evidence="11">
    <location>
        <position position="56"/>
    </location>
</feature>
<evidence type="ECO:0000256" key="2">
    <source>
        <dbReference type="ARBA" id="ARBA00006991"/>
    </source>
</evidence>
<dbReference type="PANTHER" id="PTHR14196:SF12">
    <property type="entry name" value="ZINC FINGER PROTEIN 208-LIKE"/>
    <property type="match status" value="1"/>
</dbReference>
<evidence type="ECO:0000256" key="7">
    <source>
        <dbReference type="ARBA" id="ARBA00023242"/>
    </source>
</evidence>
<dbReference type="GO" id="GO:0000977">
    <property type="term" value="F:RNA polymerase II transcription regulatory region sequence-specific DNA binding"/>
    <property type="evidence" value="ECO:0007669"/>
    <property type="project" value="TreeGrafter"/>
</dbReference>
<dbReference type="OrthoDB" id="427030at2759"/>
<dbReference type="Pfam" id="PF00096">
    <property type="entry name" value="zf-C2H2"/>
    <property type="match status" value="1"/>
</dbReference>
<organism evidence="11 12">
    <name type="scientific">Eubucco bourcierii</name>
    <name type="common">red-headed barbet</name>
    <dbReference type="NCBI Taxonomy" id="91767"/>
    <lineage>
        <taxon>Eukaryota</taxon>
        <taxon>Metazoa</taxon>
        <taxon>Chordata</taxon>
        <taxon>Craniata</taxon>
        <taxon>Vertebrata</taxon>
        <taxon>Euteleostomi</taxon>
        <taxon>Archelosauria</taxon>
        <taxon>Archosauria</taxon>
        <taxon>Dinosauria</taxon>
        <taxon>Saurischia</taxon>
        <taxon>Theropoda</taxon>
        <taxon>Coelurosauria</taxon>
        <taxon>Aves</taxon>
        <taxon>Neognathae</taxon>
        <taxon>Neoaves</taxon>
        <taxon>Telluraves</taxon>
        <taxon>Coraciimorphae</taxon>
        <taxon>Piciformes</taxon>
        <taxon>Ramphastidae</taxon>
        <taxon>Eubucco</taxon>
    </lineage>
</organism>
<feature type="domain" description="C2H2-type" evidence="10">
    <location>
        <begin position="21"/>
        <end position="48"/>
    </location>
</feature>
<feature type="non-terminal residue" evidence="11">
    <location>
        <position position="1"/>
    </location>
</feature>
<feature type="region of interest" description="Disordered" evidence="9">
    <location>
        <begin position="1"/>
        <end position="21"/>
    </location>
</feature>
<protein>
    <submittedName>
        <fullName evidence="11">ZN787 protein</fullName>
    </submittedName>
</protein>
<evidence type="ECO:0000256" key="6">
    <source>
        <dbReference type="ARBA" id="ARBA00022833"/>
    </source>
</evidence>
<evidence type="ECO:0000256" key="3">
    <source>
        <dbReference type="ARBA" id="ARBA00022723"/>
    </source>
</evidence>
<dbReference type="InterPro" id="IPR036236">
    <property type="entry name" value="Znf_C2H2_sf"/>
</dbReference>
<dbReference type="FunFam" id="3.30.160.60:FF:001158">
    <property type="entry name" value="zinc finger protein 22"/>
    <property type="match status" value="1"/>
</dbReference>
<evidence type="ECO:0000256" key="8">
    <source>
        <dbReference type="PROSITE-ProRule" id="PRU00042"/>
    </source>
</evidence>
<dbReference type="FunFam" id="3.30.160.60:FF:002402">
    <property type="entry name" value="Zinc finger protein 347"/>
    <property type="match status" value="1"/>
</dbReference>
<evidence type="ECO:0000256" key="5">
    <source>
        <dbReference type="ARBA" id="ARBA00022771"/>
    </source>
</evidence>